<evidence type="ECO:0000256" key="3">
    <source>
        <dbReference type="ARBA" id="ARBA00022692"/>
    </source>
</evidence>
<feature type="transmembrane region" description="Helical" evidence="7">
    <location>
        <begin position="343"/>
        <end position="363"/>
    </location>
</feature>
<dbReference type="GO" id="GO:0044038">
    <property type="term" value="P:cell wall macromolecule biosynthetic process"/>
    <property type="evidence" value="ECO:0007669"/>
    <property type="project" value="TreeGrafter"/>
</dbReference>
<feature type="binding site" evidence="6">
    <location>
        <position position="208"/>
    </location>
    <ligand>
        <name>Mg(2+)</name>
        <dbReference type="ChEBI" id="CHEBI:18420"/>
    </ligand>
</feature>
<dbReference type="HOGENOM" id="CLU_857073_0_0_9"/>
<accession>B7AV77</accession>
<feature type="transmembrane region" description="Helical" evidence="7">
    <location>
        <begin position="240"/>
        <end position="258"/>
    </location>
</feature>
<gene>
    <name evidence="8" type="ORF">BACPEC_02625</name>
</gene>
<dbReference type="Proteomes" id="UP000003136">
    <property type="component" value="Unassembled WGS sequence"/>
</dbReference>
<reference evidence="8 9" key="2">
    <citation type="submission" date="2008-11" db="EMBL/GenBank/DDBJ databases">
        <authorList>
            <person name="Fulton L."/>
            <person name="Clifton S."/>
            <person name="Fulton B."/>
            <person name="Xu J."/>
            <person name="Minx P."/>
            <person name="Pepin K.H."/>
            <person name="Johnson M."/>
            <person name="Bhonagiri V."/>
            <person name="Nash W.E."/>
            <person name="Mardis E.R."/>
            <person name="Wilson R.K."/>
        </authorList>
    </citation>
    <scope>NUCLEOTIDE SEQUENCE [LARGE SCALE GENOMIC DNA]</scope>
    <source>
        <strain evidence="8 9">ATCC 43243</strain>
    </source>
</reference>
<dbReference type="PANTHER" id="PTHR22926">
    <property type="entry name" value="PHOSPHO-N-ACETYLMURAMOYL-PENTAPEPTIDE-TRANSFERASE"/>
    <property type="match status" value="1"/>
</dbReference>
<dbReference type="PROSITE" id="PS01348">
    <property type="entry name" value="MRAY_2"/>
    <property type="match status" value="1"/>
</dbReference>
<keyword evidence="2" id="KW-0808">Transferase</keyword>
<keyword evidence="6" id="KW-0479">Metal-binding</keyword>
<dbReference type="PANTHER" id="PTHR22926:SF5">
    <property type="entry name" value="PHOSPHO-N-ACETYLMURAMOYL-PENTAPEPTIDE-TRANSFERASE HOMOLOG"/>
    <property type="match status" value="1"/>
</dbReference>
<dbReference type="InterPro" id="IPR000715">
    <property type="entry name" value="Glycosyl_transferase_4"/>
</dbReference>
<feature type="binding site" evidence="6">
    <location>
        <position position="269"/>
    </location>
    <ligand>
        <name>Mg(2+)</name>
        <dbReference type="ChEBI" id="CHEBI:18420"/>
    </ligand>
</feature>
<dbReference type="InterPro" id="IPR018480">
    <property type="entry name" value="PNAcMuramoyl-5peptid_Trfase_CS"/>
</dbReference>
<dbReference type="GO" id="GO:0071555">
    <property type="term" value="P:cell wall organization"/>
    <property type="evidence" value="ECO:0007669"/>
    <property type="project" value="TreeGrafter"/>
</dbReference>
<dbReference type="eggNOG" id="COG0472">
    <property type="taxonomic scope" value="Bacteria"/>
</dbReference>
<keyword evidence="9" id="KW-1185">Reference proteome</keyword>
<reference evidence="8 9" key="1">
    <citation type="submission" date="2008-11" db="EMBL/GenBank/DDBJ databases">
        <title>Draft genome sequence of Bacteroides pectinophilus (ATCC 43243).</title>
        <authorList>
            <person name="Sudarsanam P."/>
            <person name="Ley R."/>
            <person name="Guruge J."/>
            <person name="Turnbaugh P.J."/>
            <person name="Mahowald M."/>
            <person name="Liep D."/>
            <person name="Gordon J."/>
        </authorList>
    </citation>
    <scope>NUCLEOTIDE SEQUENCE [LARGE SCALE GENOMIC DNA]</scope>
    <source>
        <strain evidence="8 9">ATCC 43243</strain>
    </source>
</reference>
<evidence type="ECO:0000313" key="8">
    <source>
        <dbReference type="EMBL" id="EEC56118.1"/>
    </source>
</evidence>
<evidence type="ECO:0000256" key="1">
    <source>
        <dbReference type="ARBA" id="ARBA00004141"/>
    </source>
</evidence>
<dbReference type="Pfam" id="PF00953">
    <property type="entry name" value="Glycos_transf_4"/>
    <property type="match status" value="1"/>
</dbReference>
<keyword evidence="5 7" id="KW-0472">Membrane</keyword>
<evidence type="ECO:0000256" key="6">
    <source>
        <dbReference type="PIRSR" id="PIRSR600715-1"/>
    </source>
</evidence>
<feature type="transmembrane region" description="Helical" evidence="7">
    <location>
        <begin position="101"/>
        <end position="118"/>
    </location>
</feature>
<protein>
    <recommendedName>
        <fullName evidence="10">Phospho-N-acetylmuramoyl-pentapeptide-transferase</fullName>
    </recommendedName>
</protein>
<evidence type="ECO:0000256" key="7">
    <source>
        <dbReference type="SAM" id="Phobius"/>
    </source>
</evidence>
<feature type="transmembrane region" description="Helical" evidence="7">
    <location>
        <begin position="177"/>
        <end position="204"/>
    </location>
</feature>
<comment type="subcellular location">
    <subcellularLocation>
        <location evidence="1">Membrane</location>
        <topology evidence="1">Multi-pass membrane protein</topology>
    </subcellularLocation>
</comment>
<feature type="transmembrane region" description="Helical" evidence="7">
    <location>
        <begin position="290"/>
        <end position="312"/>
    </location>
</feature>
<feature type="transmembrane region" description="Helical" evidence="7">
    <location>
        <begin position="59"/>
        <end position="80"/>
    </location>
</feature>
<organism evidence="8 9">
    <name type="scientific">[Bacteroides] pectinophilus ATCC 43243</name>
    <dbReference type="NCBI Taxonomy" id="483218"/>
    <lineage>
        <taxon>Bacteria</taxon>
        <taxon>Bacillati</taxon>
        <taxon>Bacillota</taxon>
        <taxon>Clostridia</taxon>
        <taxon>Eubacteriales</taxon>
    </lineage>
</organism>
<name>B7AV77_9FIRM</name>
<feature type="transmembrane region" description="Helical" evidence="7">
    <location>
        <begin position="124"/>
        <end position="142"/>
    </location>
</feature>
<feature type="transmembrane region" description="Helical" evidence="7">
    <location>
        <begin position="154"/>
        <end position="171"/>
    </location>
</feature>
<dbReference type="STRING" id="483218.BACPEC_02625"/>
<sequence>MLKLYHKLLFFSIRLTVFNKRNVLYYHRFLNLPYNVYVKEHEVMIYYIVDTAYMREVTFASILFAFFITCLSIYWGQNALPRDQGRKFAVNGAKSAGKPRGAGIIFILTFILSCVLFIPLNNELLIYLILVLAAMISGYLDDSSASPWGELKKGLIDFAIAIMAAVTYLNYNSNSIWIAFANAEVTIPKVVFGILIVILVWASINVTNCSDGVDGLCGMLSCITLFAAYVLFTHYVCDTYFRDTILIMIVAILAYLWFNASPSKLLMGDAGSRAIGVFIALTFLKLERPLLFLPLAIVLILDGGLGLLKVSLMRFLKIKILKNVRTPLHDHVRKNLGWSDAQTVFRFSIIQMVIAIAVAYFLIIS</sequence>
<feature type="transmembrane region" description="Helical" evidence="7">
    <location>
        <begin position="216"/>
        <end position="234"/>
    </location>
</feature>
<dbReference type="GO" id="GO:0046872">
    <property type="term" value="F:metal ion binding"/>
    <property type="evidence" value="ECO:0007669"/>
    <property type="project" value="UniProtKB-KW"/>
</dbReference>
<dbReference type="GO" id="GO:0005886">
    <property type="term" value="C:plasma membrane"/>
    <property type="evidence" value="ECO:0007669"/>
    <property type="project" value="TreeGrafter"/>
</dbReference>
<evidence type="ECO:0000256" key="4">
    <source>
        <dbReference type="ARBA" id="ARBA00022989"/>
    </source>
</evidence>
<keyword evidence="6" id="KW-0460">Magnesium</keyword>
<proteinExistence type="predicted"/>
<comment type="cofactor">
    <cofactor evidence="6">
        <name>Mg(2+)</name>
        <dbReference type="ChEBI" id="CHEBI:18420"/>
    </cofactor>
</comment>
<dbReference type="GO" id="GO:0016780">
    <property type="term" value="F:phosphotransferase activity, for other substituted phosphate groups"/>
    <property type="evidence" value="ECO:0007669"/>
    <property type="project" value="InterPro"/>
</dbReference>
<evidence type="ECO:0000256" key="5">
    <source>
        <dbReference type="ARBA" id="ARBA00023136"/>
    </source>
</evidence>
<keyword evidence="4 7" id="KW-1133">Transmembrane helix</keyword>
<evidence type="ECO:0000313" key="9">
    <source>
        <dbReference type="Proteomes" id="UP000003136"/>
    </source>
</evidence>
<evidence type="ECO:0000256" key="2">
    <source>
        <dbReference type="ARBA" id="ARBA00022679"/>
    </source>
</evidence>
<comment type="caution">
    <text evidence="8">The sequence shown here is derived from an EMBL/GenBank/DDBJ whole genome shotgun (WGS) entry which is preliminary data.</text>
</comment>
<evidence type="ECO:0008006" key="10">
    <source>
        <dbReference type="Google" id="ProtNLM"/>
    </source>
</evidence>
<dbReference type="EMBL" id="ABVQ01000037">
    <property type="protein sequence ID" value="EEC56118.1"/>
    <property type="molecule type" value="Genomic_DNA"/>
</dbReference>
<keyword evidence="3 7" id="KW-0812">Transmembrane</keyword>
<dbReference type="AlphaFoldDB" id="B7AV77"/>